<accession>A0AA36D7I7</accession>
<evidence type="ECO:0000256" key="1">
    <source>
        <dbReference type="SAM" id="MobiDB-lite"/>
    </source>
</evidence>
<evidence type="ECO:0000313" key="2">
    <source>
        <dbReference type="EMBL" id="CAJ0582524.1"/>
    </source>
</evidence>
<feature type="non-terminal residue" evidence="2">
    <location>
        <position position="1"/>
    </location>
</feature>
<evidence type="ECO:0008006" key="4">
    <source>
        <dbReference type="Google" id="ProtNLM"/>
    </source>
</evidence>
<keyword evidence="3" id="KW-1185">Reference proteome</keyword>
<gene>
    <name evidence="2" type="ORF">MSPICULIGERA_LOCUS20654</name>
</gene>
<dbReference type="Proteomes" id="UP001177023">
    <property type="component" value="Unassembled WGS sequence"/>
</dbReference>
<evidence type="ECO:0000313" key="3">
    <source>
        <dbReference type="Proteomes" id="UP001177023"/>
    </source>
</evidence>
<dbReference type="AlphaFoldDB" id="A0AA36D7I7"/>
<name>A0AA36D7I7_9BILA</name>
<protein>
    <recommendedName>
        <fullName evidence="4">Active regulator of SIRT1</fullName>
    </recommendedName>
</protein>
<organism evidence="2 3">
    <name type="scientific">Mesorhabditis spiculigera</name>
    <dbReference type="NCBI Taxonomy" id="96644"/>
    <lineage>
        <taxon>Eukaryota</taxon>
        <taxon>Metazoa</taxon>
        <taxon>Ecdysozoa</taxon>
        <taxon>Nematoda</taxon>
        <taxon>Chromadorea</taxon>
        <taxon>Rhabditida</taxon>
        <taxon>Rhabditina</taxon>
        <taxon>Rhabditomorpha</taxon>
        <taxon>Rhabditoidea</taxon>
        <taxon>Rhabditidae</taxon>
        <taxon>Mesorhabditinae</taxon>
        <taxon>Mesorhabditis</taxon>
    </lineage>
</organism>
<proteinExistence type="predicted"/>
<dbReference type="EMBL" id="CATQJA010002664">
    <property type="protein sequence ID" value="CAJ0582524.1"/>
    <property type="molecule type" value="Genomic_DNA"/>
</dbReference>
<sequence length="178" mass="20198">MSRTLLKEFIEDVECGDDGKRRLSSSKSKKMTKQQQRAKMILAAAKRGQVSLPETESYLIDDLPSTSLNTKLANQGFSLLEQARADRPTDLAARNMRYIKHVRKNAVDPKKGNFVHAMMTGPESRATIVRQERAKITGLREPKKDKKQKEASGSVFSDKDFDVLKRKKLAAMDDNEEW</sequence>
<comment type="caution">
    <text evidence="2">The sequence shown here is derived from an EMBL/GenBank/DDBJ whole genome shotgun (WGS) entry which is preliminary data.</text>
</comment>
<feature type="region of interest" description="Disordered" evidence="1">
    <location>
        <begin position="133"/>
        <end position="154"/>
    </location>
</feature>
<feature type="compositionally biased region" description="Basic and acidic residues" evidence="1">
    <location>
        <begin position="133"/>
        <end position="150"/>
    </location>
</feature>
<reference evidence="2" key="1">
    <citation type="submission" date="2023-06" db="EMBL/GenBank/DDBJ databases">
        <authorList>
            <person name="Delattre M."/>
        </authorList>
    </citation>
    <scope>NUCLEOTIDE SEQUENCE</scope>
    <source>
        <strain evidence="2">AF72</strain>
    </source>
</reference>